<dbReference type="Proteomes" id="UP000734854">
    <property type="component" value="Unassembled WGS sequence"/>
</dbReference>
<dbReference type="PANTHER" id="PTHR11926">
    <property type="entry name" value="GLUCOSYL/GLUCURONOSYL TRANSFERASES"/>
    <property type="match status" value="1"/>
</dbReference>
<protein>
    <submittedName>
        <fullName evidence="2">Uncharacterized protein</fullName>
    </submittedName>
</protein>
<sequence length="107" mass="12111">MTNDKPHAVCFPMPAQGYINAMLHFANALHFMDFHITFVNTEFNHRRSLEKVIPTGLPKFHFATIPDGVSSPDDEIDKSCDFITLYLSIKRHCVAPLRDLIAALNDP</sequence>
<dbReference type="GO" id="GO:0080043">
    <property type="term" value="F:quercetin 3-O-glucosyltransferase activity"/>
    <property type="evidence" value="ECO:0007669"/>
    <property type="project" value="TreeGrafter"/>
</dbReference>
<dbReference type="GO" id="GO:0080044">
    <property type="term" value="F:quercetin 7-O-glucosyltransferase activity"/>
    <property type="evidence" value="ECO:0007669"/>
    <property type="project" value="TreeGrafter"/>
</dbReference>
<dbReference type="SUPFAM" id="SSF53756">
    <property type="entry name" value="UDP-Glycosyltransferase/glycogen phosphorylase"/>
    <property type="match status" value="1"/>
</dbReference>
<dbReference type="EMBL" id="JACMSC010000001">
    <property type="protein sequence ID" value="KAG6535693.1"/>
    <property type="molecule type" value="Genomic_DNA"/>
</dbReference>
<name>A0A8J5I4W4_ZINOF</name>
<evidence type="ECO:0000313" key="3">
    <source>
        <dbReference type="Proteomes" id="UP000734854"/>
    </source>
</evidence>
<proteinExistence type="inferred from homology"/>
<evidence type="ECO:0000313" key="2">
    <source>
        <dbReference type="EMBL" id="KAG6535693.1"/>
    </source>
</evidence>
<accession>A0A8J5I4W4</accession>
<dbReference type="PANTHER" id="PTHR11926:SF774">
    <property type="entry name" value="UDP-GLYCOSYLTRANSFERASE 85A1-RELATED"/>
    <property type="match status" value="1"/>
</dbReference>
<evidence type="ECO:0000256" key="1">
    <source>
        <dbReference type="ARBA" id="ARBA00009995"/>
    </source>
</evidence>
<comment type="caution">
    <text evidence="2">The sequence shown here is derived from an EMBL/GenBank/DDBJ whole genome shotgun (WGS) entry which is preliminary data.</text>
</comment>
<reference evidence="2 3" key="1">
    <citation type="submission" date="2020-08" db="EMBL/GenBank/DDBJ databases">
        <title>Plant Genome Project.</title>
        <authorList>
            <person name="Zhang R.-G."/>
        </authorList>
    </citation>
    <scope>NUCLEOTIDE SEQUENCE [LARGE SCALE GENOMIC DNA]</scope>
    <source>
        <tissue evidence="2">Rhizome</tissue>
    </source>
</reference>
<gene>
    <name evidence="2" type="ORF">ZIOFF_000716</name>
</gene>
<comment type="similarity">
    <text evidence="1">Belongs to the UDP-glycosyltransferase family.</text>
</comment>
<keyword evidence="3" id="KW-1185">Reference proteome</keyword>
<organism evidence="2 3">
    <name type="scientific">Zingiber officinale</name>
    <name type="common">Ginger</name>
    <name type="synonym">Amomum zingiber</name>
    <dbReference type="NCBI Taxonomy" id="94328"/>
    <lineage>
        <taxon>Eukaryota</taxon>
        <taxon>Viridiplantae</taxon>
        <taxon>Streptophyta</taxon>
        <taxon>Embryophyta</taxon>
        <taxon>Tracheophyta</taxon>
        <taxon>Spermatophyta</taxon>
        <taxon>Magnoliopsida</taxon>
        <taxon>Liliopsida</taxon>
        <taxon>Zingiberales</taxon>
        <taxon>Zingiberaceae</taxon>
        <taxon>Zingiber</taxon>
    </lineage>
</organism>
<dbReference type="Gene3D" id="3.40.50.2000">
    <property type="entry name" value="Glycogen Phosphorylase B"/>
    <property type="match status" value="1"/>
</dbReference>
<dbReference type="AlphaFoldDB" id="A0A8J5I4W4"/>